<evidence type="ECO:0000256" key="12">
    <source>
        <dbReference type="SAM" id="Coils"/>
    </source>
</evidence>
<evidence type="ECO:0000256" key="8">
    <source>
        <dbReference type="ARBA" id="ARBA00038408"/>
    </source>
</evidence>
<evidence type="ECO:0000256" key="4">
    <source>
        <dbReference type="ARBA" id="ARBA00022692"/>
    </source>
</evidence>
<dbReference type="Gene3D" id="1.10.4030.10">
    <property type="entry name" value="Porin chaperone SurA, peptide-binding domain"/>
    <property type="match status" value="1"/>
</dbReference>
<dbReference type="EMBL" id="BNCK01000006">
    <property type="protein sequence ID" value="GHF98403.1"/>
    <property type="molecule type" value="Genomic_DNA"/>
</dbReference>
<keyword evidence="16" id="KW-1185">Reference proteome</keyword>
<keyword evidence="3" id="KW-0997">Cell inner membrane</keyword>
<keyword evidence="11 15" id="KW-0413">Isomerase</keyword>
<keyword evidence="4 13" id="KW-0812">Transmembrane</keyword>
<dbReference type="InterPro" id="IPR046357">
    <property type="entry name" value="PPIase_dom_sf"/>
</dbReference>
<organism evidence="15 16">
    <name type="scientific">Thalassotalea marina</name>
    <dbReference type="NCBI Taxonomy" id="1673741"/>
    <lineage>
        <taxon>Bacteria</taxon>
        <taxon>Pseudomonadati</taxon>
        <taxon>Pseudomonadota</taxon>
        <taxon>Gammaproteobacteria</taxon>
        <taxon>Alteromonadales</taxon>
        <taxon>Colwelliaceae</taxon>
        <taxon>Thalassotalea</taxon>
    </lineage>
</organism>
<proteinExistence type="inferred from homology"/>
<feature type="coiled-coil region" evidence="12">
    <location>
        <begin position="240"/>
        <end position="297"/>
    </location>
</feature>
<keyword evidence="11" id="KW-0697">Rotamase</keyword>
<dbReference type="SUPFAM" id="SSF54534">
    <property type="entry name" value="FKBP-like"/>
    <property type="match status" value="1"/>
</dbReference>
<dbReference type="SUPFAM" id="SSF109998">
    <property type="entry name" value="Triger factor/SurA peptide-binding domain-like"/>
    <property type="match status" value="1"/>
</dbReference>
<gene>
    <name evidence="15" type="primary">ppiD</name>
    <name evidence="15" type="ORF">GCM10017161_28620</name>
</gene>
<evidence type="ECO:0000259" key="14">
    <source>
        <dbReference type="PROSITE" id="PS50198"/>
    </source>
</evidence>
<comment type="caution">
    <text evidence="15">The sequence shown here is derived from an EMBL/GenBank/DDBJ whole genome shotgun (WGS) entry which is preliminary data.</text>
</comment>
<dbReference type="Gene3D" id="3.10.50.40">
    <property type="match status" value="1"/>
</dbReference>
<dbReference type="InterPro" id="IPR027304">
    <property type="entry name" value="Trigger_fact/SurA_dom_sf"/>
</dbReference>
<comment type="similarity">
    <text evidence="8">Belongs to the PpiD chaperone family.</text>
</comment>
<dbReference type="InterPro" id="IPR000297">
    <property type="entry name" value="PPIase_PpiC"/>
</dbReference>
<evidence type="ECO:0000256" key="10">
    <source>
        <dbReference type="ARBA" id="ARBA00042775"/>
    </source>
</evidence>
<dbReference type="RefSeq" id="WP_189771920.1">
    <property type="nucleotide sequence ID" value="NZ_BNCK01000006.1"/>
</dbReference>
<evidence type="ECO:0000256" key="11">
    <source>
        <dbReference type="PROSITE-ProRule" id="PRU00278"/>
    </source>
</evidence>
<accession>A0A919BLE2</accession>
<dbReference type="GO" id="GO:0003755">
    <property type="term" value="F:peptidyl-prolyl cis-trans isomerase activity"/>
    <property type="evidence" value="ECO:0007669"/>
    <property type="project" value="UniProtKB-KW"/>
</dbReference>
<evidence type="ECO:0000256" key="9">
    <source>
        <dbReference type="ARBA" id="ARBA00040743"/>
    </source>
</evidence>
<evidence type="ECO:0000256" key="2">
    <source>
        <dbReference type="ARBA" id="ARBA00022475"/>
    </source>
</evidence>
<evidence type="ECO:0000256" key="5">
    <source>
        <dbReference type="ARBA" id="ARBA00022989"/>
    </source>
</evidence>
<feature type="transmembrane region" description="Helical" evidence="13">
    <location>
        <begin position="12"/>
        <end position="33"/>
    </location>
</feature>
<evidence type="ECO:0000256" key="1">
    <source>
        <dbReference type="ARBA" id="ARBA00004382"/>
    </source>
</evidence>
<keyword evidence="7" id="KW-0143">Chaperone</keyword>
<protein>
    <recommendedName>
        <fullName evidence="9">Periplasmic chaperone PpiD</fullName>
    </recommendedName>
    <alternativeName>
        <fullName evidence="10">Periplasmic folding chaperone</fullName>
    </alternativeName>
</protein>
<reference evidence="15" key="1">
    <citation type="journal article" date="2014" name="Int. J. Syst. Evol. Microbiol.">
        <title>Complete genome sequence of Corynebacterium casei LMG S-19264T (=DSM 44701T), isolated from a smear-ripened cheese.</title>
        <authorList>
            <consortium name="US DOE Joint Genome Institute (JGI-PGF)"/>
            <person name="Walter F."/>
            <person name="Albersmeier A."/>
            <person name="Kalinowski J."/>
            <person name="Ruckert C."/>
        </authorList>
    </citation>
    <scope>NUCLEOTIDE SEQUENCE</scope>
    <source>
        <strain evidence="15">KCTC 42731</strain>
    </source>
</reference>
<dbReference type="GO" id="GO:0005886">
    <property type="term" value="C:plasma membrane"/>
    <property type="evidence" value="ECO:0007669"/>
    <property type="project" value="UniProtKB-SubCell"/>
</dbReference>
<evidence type="ECO:0000256" key="3">
    <source>
        <dbReference type="ARBA" id="ARBA00022519"/>
    </source>
</evidence>
<sequence>MLENIRENSQGLVAKIILGFIILTFAVAGIGSYTNSVDTSVAEVNGVKISQAEFDKAYQNQRNSMAQQYGEMFETLAADENYMANFRNGVVDNLITSELLDQASDQLAIRVSDETIKEYIREIPAFQVDGKFDNNTYLARINQMGYYQSSDFRDAIRVDMTRRQLALAVEATEFSLPYQVEQLQSLQSQKRDLKYATISAKQFESVIEVSETEISDYYQANQINFQNEEKIKLDYITIDVNEIAKTIEVTEQDLENYYNDHIANYRQTEQRRVSHILIEASEDKAAAKAQIEEIKARLDAGEDFATLAQELSADVFSGENGGDLEWIEPGAMDEAFDEAAFALTNVGDVSDVVETEFGFHLIKLTDYKAEQTKPLADVIDELRVTVSTEQAQNKYFELQQQAGQLSFEVPDSLDDAAHAIGVEVKTSDWLTRNGNNAPFDNFKVLDAAFSDLVKQEQLNSDIIEVSDSLAMVVRLNEYQPANVKALAEVTDEIKALLVAEKAQQQAQDAAQELVAALQAGETVEAKLTELNATFEEKADVARYGSQLDANLVREAFKLPHPAADNTVVSSVAMLNGDLAVVEVTAVKNDETAEKSPRLAQQLTQQVAQIAFRGYVEALKADAEIKRSSSIQATNQY</sequence>
<keyword evidence="6 13" id="KW-0472">Membrane</keyword>
<name>A0A919BLE2_9GAMM</name>
<evidence type="ECO:0000256" key="7">
    <source>
        <dbReference type="ARBA" id="ARBA00023186"/>
    </source>
</evidence>
<reference evidence="15" key="2">
    <citation type="submission" date="2020-09" db="EMBL/GenBank/DDBJ databases">
        <authorList>
            <person name="Sun Q."/>
            <person name="Kim S."/>
        </authorList>
    </citation>
    <scope>NUCLEOTIDE SEQUENCE</scope>
    <source>
        <strain evidence="15">KCTC 42731</strain>
    </source>
</reference>
<dbReference type="Pfam" id="PF13624">
    <property type="entry name" value="SurA_N_3"/>
    <property type="match status" value="1"/>
</dbReference>
<dbReference type="Proteomes" id="UP000623842">
    <property type="component" value="Unassembled WGS sequence"/>
</dbReference>
<keyword evidence="2" id="KW-1003">Cell membrane</keyword>
<evidence type="ECO:0000256" key="13">
    <source>
        <dbReference type="SAM" id="Phobius"/>
    </source>
</evidence>
<dbReference type="PANTHER" id="PTHR47529">
    <property type="entry name" value="PEPTIDYL-PROLYL CIS-TRANS ISOMERASE D"/>
    <property type="match status" value="1"/>
</dbReference>
<comment type="subcellular location">
    <subcellularLocation>
        <location evidence="1">Cell inner membrane</location>
        <topology evidence="1">Single-pass type II membrane protein</topology>
        <orientation evidence="1">Periplasmic side</orientation>
    </subcellularLocation>
</comment>
<evidence type="ECO:0000313" key="15">
    <source>
        <dbReference type="EMBL" id="GHF98403.1"/>
    </source>
</evidence>
<evidence type="ECO:0000256" key="6">
    <source>
        <dbReference type="ARBA" id="ARBA00023136"/>
    </source>
</evidence>
<dbReference type="InterPro" id="IPR052029">
    <property type="entry name" value="PpiD_chaperone"/>
</dbReference>
<dbReference type="PANTHER" id="PTHR47529:SF1">
    <property type="entry name" value="PERIPLASMIC CHAPERONE PPID"/>
    <property type="match status" value="1"/>
</dbReference>
<keyword evidence="12" id="KW-0175">Coiled coil</keyword>
<feature type="domain" description="PpiC" evidence="14">
    <location>
        <begin position="268"/>
        <end position="366"/>
    </location>
</feature>
<dbReference type="PROSITE" id="PS50198">
    <property type="entry name" value="PPIC_PPIASE_2"/>
    <property type="match status" value="1"/>
</dbReference>
<keyword evidence="5 13" id="KW-1133">Transmembrane helix</keyword>
<dbReference type="Pfam" id="PF13616">
    <property type="entry name" value="Rotamase_3"/>
    <property type="match status" value="1"/>
</dbReference>
<evidence type="ECO:0000313" key="16">
    <source>
        <dbReference type="Proteomes" id="UP000623842"/>
    </source>
</evidence>
<dbReference type="AlphaFoldDB" id="A0A919BLE2"/>